<dbReference type="SUPFAM" id="SSF56112">
    <property type="entry name" value="Protein kinase-like (PK-like)"/>
    <property type="match status" value="1"/>
</dbReference>
<dbReference type="PANTHER" id="PTHR12149:SF8">
    <property type="entry name" value="PROTEIN-RIBULOSAMINE 3-KINASE"/>
    <property type="match status" value="1"/>
</dbReference>
<dbReference type="Pfam" id="PF03881">
    <property type="entry name" value="Fructosamin_kin"/>
    <property type="match status" value="1"/>
</dbReference>
<keyword evidence="4" id="KW-1185">Reference proteome</keyword>
<dbReference type="InterPro" id="IPR016477">
    <property type="entry name" value="Fructo-/Ketosamine-3-kinase"/>
</dbReference>
<evidence type="ECO:0000313" key="4">
    <source>
        <dbReference type="Proteomes" id="UP000282832"/>
    </source>
</evidence>
<comment type="similarity">
    <text evidence="1 2">Belongs to the fructosamine kinase family.</text>
</comment>
<proteinExistence type="inferred from homology"/>
<dbReference type="Proteomes" id="UP000282832">
    <property type="component" value="Unassembled WGS sequence"/>
</dbReference>
<dbReference type="OrthoDB" id="5291879at2"/>
<evidence type="ECO:0000256" key="2">
    <source>
        <dbReference type="PIRNR" id="PIRNR006221"/>
    </source>
</evidence>
<accession>A0A437PU61</accession>
<dbReference type="EMBL" id="SACY01000002">
    <property type="protein sequence ID" value="RVU25770.1"/>
    <property type="molecule type" value="Genomic_DNA"/>
</dbReference>
<evidence type="ECO:0000313" key="3">
    <source>
        <dbReference type="EMBL" id="RVU25770.1"/>
    </source>
</evidence>
<dbReference type="GO" id="GO:0016301">
    <property type="term" value="F:kinase activity"/>
    <property type="evidence" value="ECO:0007669"/>
    <property type="project" value="UniProtKB-UniRule"/>
</dbReference>
<keyword evidence="2 3" id="KW-0418">Kinase</keyword>
<dbReference type="InterPro" id="IPR011009">
    <property type="entry name" value="Kinase-like_dom_sf"/>
</dbReference>
<name>A0A437PU61_9BACT</name>
<comment type="caution">
    <text evidence="3">The sequence shown here is derived from an EMBL/GenBank/DDBJ whole genome shotgun (WGS) entry which is preliminary data.</text>
</comment>
<keyword evidence="2" id="KW-0808">Transferase</keyword>
<dbReference type="PIRSF" id="PIRSF006221">
    <property type="entry name" value="Ketosamine-3-kinase"/>
    <property type="match status" value="1"/>
</dbReference>
<reference evidence="3 4" key="1">
    <citation type="submission" date="2019-01" db="EMBL/GenBank/DDBJ databases">
        <authorList>
            <person name="Chen W.-M."/>
        </authorList>
    </citation>
    <scope>NUCLEOTIDE SEQUENCE [LARGE SCALE GENOMIC DNA]</scope>
    <source>
        <strain evidence="3 4">FSY-15</strain>
    </source>
</reference>
<sequence>MSNQNQEQYQFIEEILSAHVSNAGKIQEFEFFYGGNFNLAGRIKIDLGEYFIKWNQGEHKGLLESEAKNLKLLASTSTVSVPSVLAFGIQQEKEFLIMECVHSIEKSNNFNSDLGEKIAKLHQNTHANGFGLAYDNFIGLSHQPNEWNTNGVDFFIQNRLLFQIEKALYDRKIDKKLAEKFENFFKELPSIFPQEKSSLIHGDLWTGNVMVNESGLATLVDPTCYYGFREADIAFSTMFGGFEEEFYKTYNEHFPLEKGFHTRIPYYNLYPLLVHVNLFGEGYIPTIETILKPF</sequence>
<gene>
    <name evidence="3" type="ORF">EOJ36_04960</name>
</gene>
<dbReference type="PANTHER" id="PTHR12149">
    <property type="entry name" value="FRUCTOSAMINE 3 KINASE-RELATED PROTEIN"/>
    <property type="match status" value="1"/>
</dbReference>
<dbReference type="Gene3D" id="3.30.200.20">
    <property type="entry name" value="Phosphorylase Kinase, domain 1"/>
    <property type="match status" value="1"/>
</dbReference>
<organism evidence="3 4">
    <name type="scientific">Sandaracinomonas limnophila</name>
    <dbReference type="NCBI Taxonomy" id="1862386"/>
    <lineage>
        <taxon>Bacteria</taxon>
        <taxon>Pseudomonadati</taxon>
        <taxon>Bacteroidota</taxon>
        <taxon>Cytophagia</taxon>
        <taxon>Cytophagales</taxon>
        <taxon>Flectobacillaceae</taxon>
        <taxon>Sandaracinomonas</taxon>
    </lineage>
</organism>
<protein>
    <submittedName>
        <fullName evidence="3">Ketosamine-3-kinase</fullName>
    </submittedName>
</protein>
<dbReference type="Gene3D" id="3.90.1200.10">
    <property type="match status" value="1"/>
</dbReference>
<dbReference type="RefSeq" id="WP_127802957.1">
    <property type="nucleotide sequence ID" value="NZ_SACY01000002.1"/>
</dbReference>
<evidence type="ECO:0000256" key="1">
    <source>
        <dbReference type="ARBA" id="ARBA00009460"/>
    </source>
</evidence>
<dbReference type="AlphaFoldDB" id="A0A437PU61"/>